<sequence length="37" mass="4453">MGWIPAIHLPYLSHLYFNSSTTSFRHASYCFQILFFR</sequence>
<evidence type="ECO:0000313" key="2">
    <source>
        <dbReference type="Proteomes" id="UP000593577"/>
    </source>
</evidence>
<dbReference type="Proteomes" id="UP000593577">
    <property type="component" value="Unassembled WGS sequence"/>
</dbReference>
<dbReference type="EMBL" id="JABFAA010000002">
    <property type="protein sequence ID" value="MBA0676321.1"/>
    <property type="molecule type" value="Genomic_DNA"/>
</dbReference>
<protein>
    <submittedName>
        <fullName evidence="1">Uncharacterized protein</fullName>
    </submittedName>
</protein>
<reference evidence="1 2" key="1">
    <citation type="journal article" date="2019" name="Genome Biol. Evol.">
        <title>Insights into the evolution of the New World diploid cottons (Gossypium, subgenus Houzingenia) based on genome sequencing.</title>
        <authorList>
            <person name="Grover C.E."/>
            <person name="Arick M.A. 2nd"/>
            <person name="Thrash A."/>
            <person name="Conover J.L."/>
            <person name="Sanders W.S."/>
            <person name="Peterson D.G."/>
            <person name="Frelichowski J.E."/>
            <person name="Scheffler J.A."/>
            <person name="Scheffler B.E."/>
            <person name="Wendel J.F."/>
        </authorList>
    </citation>
    <scope>NUCLEOTIDE SEQUENCE [LARGE SCALE GENOMIC DNA]</scope>
    <source>
        <strain evidence="1">185</strain>
        <tissue evidence="1">Leaf</tissue>
    </source>
</reference>
<organism evidence="1 2">
    <name type="scientific">Gossypium aridum</name>
    <name type="common">American cotton</name>
    <name type="synonym">Erioxylum aridum</name>
    <dbReference type="NCBI Taxonomy" id="34290"/>
    <lineage>
        <taxon>Eukaryota</taxon>
        <taxon>Viridiplantae</taxon>
        <taxon>Streptophyta</taxon>
        <taxon>Embryophyta</taxon>
        <taxon>Tracheophyta</taxon>
        <taxon>Spermatophyta</taxon>
        <taxon>Magnoliopsida</taxon>
        <taxon>eudicotyledons</taxon>
        <taxon>Gunneridae</taxon>
        <taxon>Pentapetalae</taxon>
        <taxon>rosids</taxon>
        <taxon>malvids</taxon>
        <taxon>Malvales</taxon>
        <taxon>Malvaceae</taxon>
        <taxon>Malvoideae</taxon>
        <taxon>Gossypium</taxon>
    </lineage>
</organism>
<name>A0A7J8WMN5_GOSAI</name>
<gene>
    <name evidence="1" type="ORF">Goari_017804</name>
</gene>
<proteinExistence type="predicted"/>
<dbReference type="AlphaFoldDB" id="A0A7J8WMN5"/>
<evidence type="ECO:0000313" key="1">
    <source>
        <dbReference type="EMBL" id="MBA0676321.1"/>
    </source>
</evidence>
<comment type="caution">
    <text evidence="1">The sequence shown here is derived from an EMBL/GenBank/DDBJ whole genome shotgun (WGS) entry which is preliminary data.</text>
</comment>
<accession>A0A7J8WMN5</accession>
<keyword evidence="2" id="KW-1185">Reference proteome</keyword>